<dbReference type="GO" id="GO:0003677">
    <property type="term" value="F:DNA binding"/>
    <property type="evidence" value="ECO:0007669"/>
    <property type="project" value="UniProtKB-KW"/>
</dbReference>
<feature type="compositionally biased region" description="Low complexity" evidence="10">
    <location>
        <begin position="352"/>
        <end position="364"/>
    </location>
</feature>
<accession>A0ABC9VT17</accession>
<dbReference type="SUPFAM" id="SSF53098">
    <property type="entry name" value="Ribonuclease H-like"/>
    <property type="match status" value="1"/>
</dbReference>
<feature type="domain" description="BED-type" evidence="11">
    <location>
        <begin position="443"/>
        <end position="499"/>
    </location>
</feature>
<keyword evidence="3 9" id="KW-0863">Zinc-finger</keyword>
<reference evidence="12 13" key="1">
    <citation type="submission" date="2024-06" db="EMBL/GenBank/DDBJ databases">
        <title>The draft genome of Grus japonensis, version 3.</title>
        <authorList>
            <person name="Nabeshima K."/>
            <person name="Suzuki S."/>
            <person name="Onuma M."/>
        </authorList>
    </citation>
    <scope>NUCLEOTIDE SEQUENCE [LARGE SCALE GENOMIC DNA]</scope>
    <source>
        <strain evidence="12 13">451A</strain>
    </source>
</reference>
<feature type="domain" description="BED-type" evidence="11">
    <location>
        <begin position="272"/>
        <end position="329"/>
    </location>
</feature>
<comment type="subcellular location">
    <subcellularLocation>
        <location evidence="1">Nucleus</location>
    </subcellularLocation>
</comment>
<evidence type="ECO:0000256" key="3">
    <source>
        <dbReference type="ARBA" id="ARBA00022771"/>
    </source>
</evidence>
<dbReference type="InterPro" id="IPR008906">
    <property type="entry name" value="HATC_C_dom"/>
</dbReference>
<dbReference type="PANTHER" id="PTHR46481">
    <property type="entry name" value="ZINC FINGER BED DOMAIN-CONTAINING PROTEIN 4"/>
    <property type="match status" value="1"/>
</dbReference>
<protein>
    <submittedName>
        <fullName evidence="12">Zinc finger BED domain-containing protein 4</fullName>
    </submittedName>
</protein>
<gene>
    <name evidence="12" type="ORF">GRJ2_000057200</name>
</gene>
<dbReference type="PANTHER" id="PTHR46481:SF4">
    <property type="entry name" value="ZINC FINGER BED DOMAIN-CONTAINING PROTEIN 4"/>
    <property type="match status" value="1"/>
</dbReference>
<keyword evidence="2" id="KW-0479">Metal-binding</keyword>
<evidence type="ECO:0000313" key="13">
    <source>
        <dbReference type="Proteomes" id="UP001623348"/>
    </source>
</evidence>
<dbReference type="SMART" id="SM00614">
    <property type="entry name" value="ZnF_BED"/>
    <property type="match status" value="4"/>
</dbReference>
<dbReference type="EMBL" id="BAAFJT010000001">
    <property type="protein sequence ID" value="GAB0175920.1"/>
    <property type="molecule type" value="Genomic_DNA"/>
</dbReference>
<feature type="domain" description="BED-type" evidence="11">
    <location>
        <begin position="545"/>
        <end position="602"/>
    </location>
</feature>
<feature type="region of interest" description="Disordered" evidence="10">
    <location>
        <begin position="352"/>
        <end position="380"/>
    </location>
</feature>
<evidence type="ECO:0000256" key="1">
    <source>
        <dbReference type="ARBA" id="ARBA00004123"/>
    </source>
</evidence>
<dbReference type="SUPFAM" id="SSF140996">
    <property type="entry name" value="Hermes dimerisation domain"/>
    <property type="match status" value="1"/>
</dbReference>
<dbReference type="Pfam" id="PF02892">
    <property type="entry name" value="zf-BED"/>
    <property type="match status" value="4"/>
</dbReference>
<dbReference type="PROSITE" id="PS50808">
    <property type="entry name" value="ZF_BED"/>
    <property type="match status" value="4"/>
</dbReference>
<evidence type="ECO:0000256" key="9">
    <source>
        <dbReference type="PROSITE-ProRule" id="PRU00027"/>
    </source>
</evidence>
<feature type="region of interest" description="Disordered" evidence="10">
    <location>
        <begin position="33"/>
        <end position="61"/>
    </location>
</feature>
<dbReference type="InterPro" id="IPR052035">
    <property type="entry name" value="ZnF_BED_domain_contain"/>
</dbReference>
<dbReference type="InterPro" id="IPR003656">
    <property type="entry name" value="Znf_BED"/>
</dbReference>
<proteinExistence type="predicted"/>
<dbReference type="AlphaFoldDB" id="A0ABC9VT17"/>
<feature type="compositionally biased region" description="Polar residues" evidence="10">
    <location>
        <begin position="370"/>
        <end position="379"/>
    </location>
</feature>
<evidence type="ECO:0000256" key="6">
    <source>
        <dbReference type="ARBA" id="ARBA00023125"/>
    </source>
</evidence>
<keyword evidence="13" id="KW-1185">Reference proteome</keyword>
<dbReference type="InterPro" id="IPR036236">
    <property type="entry name" value="Znf_C2H2_sf"/>
</dbReference>
<evidence type="ECO:0000256" key="4">
    <source>
        <dbReference type="ARBA" id="ARBA00022833"/>
    </source>
</evidence>
<evidence type="ECO:0000313" key="12">
    <source>
        <dbReference type="EMBL" id="GAB0175920.1"/>
    </source>
</evidence>
<keyword evidence="6" id="KW-0238">DNA-binding</keyword>
<feature type="compositionally biased region" description="Basic and acidic residues" evidence="10">
    <location>
        <begin position="33"/>
        <end position="42"/>
    </location>
</feature>
<evidence type="ECO:0000256" key="8">
    <source>
        <dbReference type="ARBA" id="ARBA00023242"/>
    </source>
</evidence>
<evidence type="ECO:0000256" key="7">
    <source>
        <dbReference type="ARBA" id="ARBA00023163"/>
    </source>
</evidence>
<organism evidence="12 13">
    <name type="scientific">Grus japonensis</name>
    <name type="common">Japanese crane</name>
    <name type="synonym">Red-crowned crane</name>
    <dbReference type="NCBI Taxonomy" id="30415"/>
    <lineage>
        <taxon>Eukaryota</taxon>
        <taxon>Metazoa</taxon>
        <taxon>Chordata</taxon>
        <taxon>Craniata</taxon>
        <taxon>Vertebrata</taxon>
        <taxon>Euteleostomi</taxon>
        <taxon>Archelosauria</taxon>
        <taxon>Archosauria</taxon>
        <taxon>Dinosauria</taxon>
        <taxon>Saurischia</taxon>
        <taxon>Theropoda</taxon>
        <taxon>Coelurosauria</taxon>
        <taxon>Aves</taxon>
        <taxon>Neognathae</taxon>
        <taxon>Neoaves</taxon>
        <taxon>Gruiformes</taxon>
        <taxon>Gruidae</taxon>
        <taxon>Grus</taxon>
    </lineage>
</organism>
<dbReference type="Pfam" id="PF05699">
    <property type="entry name" value="Dimer_Tnp_hAT"/>
    <property type="match status" value="1"/>
</dbReference>
<dbReference type="SUPFAM" id="SSF57667">
    <property type="entry name" value="beta-beta-alpha zinc fingers"/>
    <property type="match status" value="4"/>
</dbReference>
<keyword evidence="4" id="KW-0862">Zinc</keyword>
<feature type="domain" description="BED-type" evidence="11">
    <location>
        <begin position="103"/>
        <end position="160"/>
    </location>
</feature>
<evidence type="ECO:0000256" key="10">
    <source>
        <dbReference type="SAM" id="MobiDB-lite"/>
    </source>
</evidence>
<evidence type="ECO:0000256" key="5">
    <source>
        <dbReference type="ARBA" id="ARBA00023015"/>
    </source>
</evidence>
<keyword evidence="5" id="KW-0805">Transcription regulation</keyword>
<dbReference type="GO" id="GO:0005634">
    <property type="term" value="C:nucleus"/>
    <property type="evidence" value="ECO:0007669"/>
    <property type="project" value="UniProtKB-SubCell"/>
</dbReference>
<comment type="caution">
    <text evidence="12">The sequence shown here is derived from an EMBL/GenBank/DDBJ whole genome shotgun (WGS) entry which is preliminary data.</text>
</comment>
<keyword evidence="8" id="KW-0539">Nucleus</keyword>
<dbReference type="InterPro" id="IPR012337">
    <property type="entry name" value="RNaseH-like_sf"/>
</dbReference>
<sequence>MDGNFVLGKINNLKVEQEEDGINCTLERMDIKTEQDDFKNADSGDEQEDKEKNFITNNPGKYLSTESEDDYGSLFSQYSSTLYDVAMEAVTQSLLSSRNISSRKKSPAWNHFFISPRDSTKAICMYCMKEFSRGKNEKDLSTSCLMRHVRRAHPTVLIQENGSMPGISSFSSPTLLLQPQSADVGDLSSMLSPIKLVKKMASKIPSPDRIIEESVSIVSSEEISDLSVSEKCSKEEVMVGSSPQLPNNQYDDTVENVAEKTVVIPKSTSGSRRRSAVWKHFYLSPLDNSKAVCIHCMNEFSRGKNGKDLGTSCLIRHMWRAHRSIVLQENGGGTSIPPLYTAPPTLLPSLLPSDSDLNSMSSSPGKLMKESTSVSSSPDRISEEIHTNLSSGDALVEDSMLSSSDDIGEVSFVSSPEKQCEGLGPLIFEPTAVFQQNKRIMKRLKSEVWHHFSLSPADSLKAVCRYCSCMISRGKKGDVGTSCLMRHLYRRHPDVIGNQKGFLDMSLANSPYATLASAECSSSKLTDLPTMVTHDNQIIFPVNSKKTSKLWNHFSICSADSTKVICMHCGRTISRGKKPTNLGTSCLLRHLQRFHNNVLKTDVSETVLSSSTDNHVPLSTELLGSSNFDETNDKFCDSHPVAKKITSLVAEMIALDLQPYSFVDNIGFNRLLEYLQPQYSLPSPSYFSRTAIPDMYDNVKQIIISHLKEAESGVIHFTSGIWMSNQTREYLTLTAHWVTFESSFRPQCEDYHCSALLNVSQIDCDYNGISIQKQLEYWWETWITSIGLQIGITVTDNQSIEKTLNEGDHSSVQCFSHTVNVIVNEAIKSQRMVQNLLSIARKICERVHRSAKAKEKLAELQKEYELPQHQLIQDVPSKWNTSFHMLERLIEQKRAIDEMSIECSFRELISCDQWEVMQSVCHALKPFEAASREMSTHMSTLSQVIPMIHILNRKIEMLFEETMGIDTMLKSLKEAMVSRLSSTLHDPRYIFATLLDPRYKTSLFSEEEAEQYKQDLIRELEIMSSTSDDDKPVSNGCDIGSPSTNSYGEDNLWSLMGDMKKTKDLKERAKLPEEMVLSYLEEEVLEHNCDPLTYWNFKKSSWPVLSKLAVRFLGCPPSIVPSERLFSTSNESNNFSQSRLMIEHFEKLIFLKVNLPLIYFQY</sequence>
<dbReference type="GO" id="GO:0008270">
    <property type="term" value="F:zinc ion binding"/>
    <property type="evidence" value="ECO:0007669"/>
    <property type="project" value="UniProtKB-KW"/>
</dbReference>
<dbReference type="Proteomes" id="UP001623348">
    <property type="component" value="Unassembled WGS sequence"/>
</dbReference>
<keyword evidence="7" id="KW-0804">Transcription</keyword>
<evidence type="ECO:0000259" key="11">
    <source>
        <dbReference type="PROSITE" id="PS50808"/>
    </source>
</evidence>
<name>A0ABC9VT17_GRUJA</name>
<evidence type="ECO:0000256" key="2">
    <source>
        <dbReference type="ARBA" id="ARBA00022723"/>
    </source>
</evidence>